<sequence length="201" mass="20749">VGMTLGFLGFFCGLLGMNAARIAALISALLLLVCLAIPWLAMASVPVRVTGPSAAAQIDPRQIDKSVSMGVSLSVSIRLGTCLGLIVLTPILASSAEGIILASLIGAALMLSTRSIRSRIEVLIGVVSGMAILAWASYAAALLSPATLLLVLVTSLVGSLLVLATNVVTPKVRPWLSRTADTISTVVIIAIPPFALYIWGM</sequence>
<keyword evidence="1" id="KW-0472">Membrane</keyword>
<evidence type="ECO:0000313" key="4">
    <source>
        <dbReference type="Proteomes" id="UP000759246"/>
    </source>
</evidence>
<evidence type="ECO:0000313" key="3">
    <source>
        <dbReference type="EMBL" id="MBF0967536.1"/>
    </source>
</evidence>
<feature type="non-terminal residue" evidence="3">
    <location>
        <position position="1"/>
    </location>
</feature>
<evidence type="ECO:0000256" key="1">
    <source>
        <dbReference type="SAM" id="Phobius"/>
    </source>
</evidence>
<keyword evidence="1" id="KW-1133">Transmembrane helix</keyword>
<dbReference type="EMBL" id="JABZGF010000541">
    <property type="protein sequence ID" value="MBF0967536.1"/>
    <property type="molecule type" value="Genomic_DNA"/>
</dbReference>
<feature type="transmembrane region" description="Helical" evidence="1">
    <location>
        <begin position="147"/>
        <end position="168"/>
    </location>
</feature>
<comment type="caution">
    <text evidence="3">The sequence shown here is derived from an EMBL/GenBank/DDBJ whole genome shotgun (WGS) entry which is preliminary data.</text>
</comment>
<dbReference type="AlphaFoldDB" id="A0A929RRW6"/>
<dbReference type="InterPro" id="IPR044049">
    <property type="entry name" value="EccD_transm"/>
</dbReference>
<feature type="transmembrane region" description="Helical" evidence="1">
    <location>
        <begin position="180"/>
        <end position="199"/>
    </location>
</feature>
<evidence type="ECO:0000259" key="2">
    <source>
        <dbReference type="Pfam" id="PF19053"/>
    </source>
</evidence>
<organism evidence="3 4">
    <name type="scientific">Actinomyces bouchesdurhonensis</name>
    <dbReference type="NCBI Taxonomy" id="1852361"/>
    <lineage>
        <taxon>Bacteria</taxon>
        <taxon>Bacillati</taxon>
        <taxon>Actinomycetota</taxon>
        <taxon>Actinomycetes</taxon>
        <taxon>Actinomycetales</taxon>
        <taxon>Actinomycetaceae</taxon>
        <taxon>Actinomyces</taxon>
    </lineage>
</organism>
<protein>
    <recommendedName>
        <fullName evidence="2">EccD-like transmembrane domain-containing protein</fullName>
    </recommendedName>
</protein>
<feature type="domain" description="EccD-like transmembrane" evidence="2">
    <location>
        <begin position="4"/>
        <end position="200"/>
    </location>
</feature>
<dbReference type="Pfam" id="PF19053">
    <property type="entry name" value="EccD"/>
    <property type="match status" value="1"/>
</dbReference>
<feature type="transmembrane region" description="Helical" evidence="1">
    <location>
        <begin position="123"/>
        <end position="141"/>
    </location>
</feature>
<reference evidence="3" key="1">
    <citation type="submission" date="2020-04" db="EMBL/GenBank/DDBJ databases">
        <title>Deep metagenomics examines the oral microbiome during advanced dental caries in children, revealing novel taxa and co-occurrences with host molecules.</title>
        <authorList>
            <person name="Baker J.L."/>
            <person name="Morton J.T."/>
            <person name="Dinis M."/>
            <person name="Alvarez R."/>
            <person name="Tran N.C."/>
            <person name="Knight R."/>
            <person name="Edlund A."/>
        </authorList>
    </citation>
    <scope>NUCLEOTIDE SEQUENCE</scope>
    <source>
        <strain evidence="3">JCVI_30_bin.13</strain>
    </source>
</reference>
<dbReference type="Proteomes" id="UP000759246">
    <property type="component" value="Unassembled WGS sequence"/>
</dbReference>
<name>A0A929RRW6_9ACTO</name>
<proteinExistence type="predicted"/>
<feature type="transmembrane region" description="Helical" evidence="1">
    <location>
        <begin position="29"/>
        <end position="49"/>
    </location>
</feature>
<keyword evidence="1" id="KW-0812">Transmembrane</keyword>
<accession>A0A929RRW6</accession>
<gene>
    <name evidence="3" type="ORF">HXK09_10500</name>
</gene>